<dbReference type="RefSeq" id="WP_123585107.1">
    <property type="nucleotide sequence ID" value="NZ_MOBI01000034.1"/>
</dbReference>
<dbReference type="EMBL" id="MOBI01000034">
    <property type="protein sequence ID" value="ROM90065.1"/>
    <property type="molecule type" value="Genomic_DNA"/>
</dbReference>
<dbReference type="AlphaFoldDB" id="A0A423GJ77"/>
<dbReference type="Proteomes" id="UP000284684">
    <property type="component" value="Unassembled WGS sequence"/>
</dbReference>
<comment type="caution">
    <text evidence="1">The sequence shown here is derived from an EMBL/GenBank/DDBJ whole genome shotgun (WGS) entry which is preliminary data.</text>
</comment>
<reference evidence="1 2" key="1">
    <citation type="submission" date="2016-10" db="EMBL/GenBank/DDBJ databases">
        <title>Comparative genome analysis of multiple Pseudomonas spp. focuses on biocontrol and plant growth promoting traits.</title>
        <authorList>
            <person name="Tao X.-Y."/>
            <person name="Taylor C.G."/>
        </authorList>
    </citation>
    <scope>NUCLEOTIDE SEQUENCE [LARGE SCALE GENOMIC DNA]</scope>
    <source>
        <strain evidence="1 2">37D10</strain>
    </source>
</reference>
<name>A0A423GJ77_9PSED</name>
<evidence type="ECO:0000313" key="2">
    <source>
        <dbReference type="Proteomes" id="UP000284684"/>
    </source>
</evidence>
<gene>
    <name evidence="1" type="ORF">BK658_26855</name>
</gene>
<evidence type="ECO:0000313" key="1">
    <source>
        <dbReference type="EMBL" id="ROM90065.1"/>
    </source>
</evidence>
<organism evidence="1 2">
    <name type="scientific">Pseudomonas brassicacearum</name>
    <dbReference type="NCBI Taxonomy" id="930166"/>
    <lineage>
        <taxon>Bacteria</taxon>
        <taxon>Pseudomonadati</taxon>
        <taxon>Pseudomonadota</taxon>
        <taxon>Gammaproteobacteria</taxon>
        <taxon>Pseudomonadales</taxon>
        <taxon>Pseudomonadaceae</taxon>
        <taxon>Pseudomonas</taxon>
    </lineage>
</organism>
<accession>A0A423GJ77</accession>
<protein>
    <submittedName>
        <fullName evidence="1">Uncharacterized protein</fullName>
    </submittedName>
</protein>
<proteinExistence type="predicted"/>
<sequence>MTTEHEVTNTFQIFDSNGQPIPDRDRIKKGLVTFEGTTKSGMEVTVFVNGKLRYSVTEPESEKWGPSALNFNMSGGQEIEIKFEHQTETKVWFLIVED</sequence>